<gene>
    <name evidence="2" type="ORF">CONPUDRAFT_158943</name>
</gene>
<dbReference type="RefSeq" id="XP_007774202.1">
    <property type="nucleotide sequence ID" value="XM_007776012.1"/>
</dbReference>
<keyword evidence="3" id="KW-1185">Reference proteome</keyword>
<feature type="compositionally biased region" description="Low complexity" evidence="1">
    <location>
        <begin position="272"/>
        <end position="288"/>
    </location>
</feature>
<feature type="region of interest" description="Disordered" evidence="1">
    <location>
        <begin position="118"/>
        <end position="140"/>
    </location>
</feature>
<feature type="compositionally biased region" description="Polar residues" evidence="1">
    <location>
        <begin position="260"/>
        <end position="271"/>
    </location>
</feature>
<organism evidence="2 3">
    <name type="scientific">Coniophora puteana (strain RWD-64-598)</name>
    <name type="common">Brown rot fungus</name>
    <dbReference type="NCBI Taxonomy" id="741705"/>
    <lineage>
        <taxon>Eukaryota</taxon>
        <taxon>Fungi</taxon>
        <taxon>Dikarya</taxon>
        <taxon>Basidiomycota</taxon>
        <taxon>Agaricomycotina</taxon>
        <taxon>Agaricomycetes</taxon>
        <taxon>Agaricomycetidae</taxon>
        <taxon>Boletales</taxon>
        <taxon>Coniophorineae</taxon>
        <taxon>Coniophoraceae</taxon>
        <taxon>Coniophora</taxon>
    </lineage>
</organism>
<proteinExistence type="predicted"/>
<feature type="compositionally biased region" description="Low complexity" evidence="1">
    <location>
        <begin position="196"/>
        <end position="210"/>
    </location>
</feature>
<comment type="caution">
    <text evidence="2">The sequence shown here is derived from an EMBL/GenBank/DDBJ whole genome shotgun (WGS) entry which is preliminary data.</text>
</comment>
<feature type="region of interest" description="Disordered" evidence="1">
    <location>
        <begin position="180"/>
        <end position="319"/>
    </location>
</feature>
<dbReference type="Proteomes" id="UP000053558">
    <property type="component" value="Unassembled WGS sequence"/>
</dbReference>
<accession>A0A5M3MA08</accession>
<evidence type="ECO:0000313" key="2">
    <source>
        <dbReference type="EMBL" id="EIW75481.1"/>
    </source>
</evidence>
<feature type="compositionally biased region" description="Low complexity" evidence="1">
    <location>
        <begin position="301"/>
        <end position="312"/>
    </location>
</feature>
<evidence type="ECO:0000256" key="1">
    <source>
        <dbReference type="SAM" id="MobiDB-lite"/>
    </source>
</evidence>
<name>A0A5M3MA08_CONPW</name>
<dbReference type="GeneID" id="19204006"/>
<dbReference type="EMBL" id="JH711588">
    <property type="protein sequence ID" value="EIW75481.1"/>
    <property type="molecule type" value="Genomic_DNA"/>
</dbReference>
<evidence type="ECO:0000313" key="3">
    <source>
        <dbReference type="Proteomes" id="UP000053558"/>
    </source>
</evidence>
<reference evidence="3" key="1">
    <citation type="journal article" date="2012" name="Science">
        <title>The Paleozoic origin of enzymatic lignin decomposition reconstructed from 31 fungal genomes.</title>
        <authorList>
            <person name="Floudas D."/>
            <person name="Binder M."/>
            <person name="Riley R."/>
            <person name="Barry K."/>
            <person name="Blanchette R.A."/>
            <person name="Henrissat B."/>
            <person name="Martinez A.T."/>
            <person name="Otillar R."/>
            <person name="Spatafora J.W."/>
            <person name="Yadav J.S."/>
            <person name="Aerts A."/>
            <person name="Benoit I."/>
            <person name="Boyd A."/>
            <person name="Carlson A."/>
            <person name="Copeland A."/>
            <person name="Coutinho P.M."/>
            <person name="de Vries R.P."/>
            <person name="Ferreira P."/>
            <person name="Findley K."/>
            <person name="Foster B."/>
            <person name="Gaskell J."/>
            <person name="Glotzer D."/>
            <person name="Gorecki P."/>
            <person name="Heitman J."/>
            <person name="Hesse C."/>
            <person name="Hori C."/>
            <person name="Igarashi K."/>
            <person name="Jurgens J.A."/>
            <person name="Kallen N."/>
            <person name="Kersten P."/>
            <person name="Kohler A."/>
            <person name="Kuees U."/>
            <person name="Kumar T.K.A."/>
            <person name="Kuo A."/>
            <person name="LaButti K."/>
            <person name="Larrondo L.F."/>
            <person name="Lindquist E."/>
            <person name="Ling A."/>
            <person name="Lombard V."/>
            <person name="Lucas S."/>
            <person name="Lundell T."/>
            <person name="Martin R."/>
            <person name="McLaughlin D.J."/>
            <person name="Morgenstern I."/>
            <person name="Morin E."/>
            <person name="Murat C."/>
            <person name="Nagy L.G."/>
            <person name="Nolan M."/>
            <person name="Ohm R.A."/>
            <person name="Patyshakuliyeva A."/>
            <person name="Rokas A."/>
            <person name="Ruiz-Duenas F.J."/>
            <person name="Sabat G."/>
            <person name="Salamov A."/>
            <person name="Samejima M."/>
            <person name="Schmutz J."/>
            <person name="Slot J.C."/>
            <person name="St John F."/>
            <person name="Stenlid J."/>
            <person name="Sun H."/>
            <person name="Sun S."/>
            <person name="Syed K."/>
            <person name="Tsang A."/>
            <person name="Wiebenga A."/>
            <person name="Young D."/>
            <person name="Pisabarro A."/>
            <person name="Eastwood D.C."/>
            <person name="Martin F."/>
            <person name="Cullen D."/>
            <person name="Grigoriev I.V."/>
            <person name="Hibbett D.S."/>
        </authorList>
    </citation>
    <scope>NUCLEOTIDE SEQUENCE [LARGE SCALE GENOMIC DNA]</scope>
    <source>
        <strain evidence="3">RWD-64-598 SS2</strain>
    </source>
</reference>
<dbReference type="KEGG" id="cput:CONPUDRAFT_158943"/>
<feature type="region of interest" description="Disordered" evidence="1">
    <location>
        <begin position="359"/>
        <end position="409"/>
    </location>
</feature>
<protein>
    <submittedName>
        <fullName evidence="2">Uncharacterized protein</fullName>
    </submittedName>
</protein>
<sequence>MRPTDESSKLASLSRYSISRSYIHSSCLTTHQFISMAQYSGKILATPMRLALDAATGTSRSSQRTLLGKRSRSRSDAAILLNSQNLHQSSLQYAVPITPAPATRSRRSWALAVSGVSSQLDVPTGGDDPDEEENVPQAEKERENFGVWLDDNSTASVPPAPRPVRIRKVLADLDLNVARGDPFVGSHQPRATHGDLSSLLMPSSPMSSPSTRARARPSNTRSEQARATLDALREEDAVPKDVNPNRVPTTSQDTKRRRVTQPNSQLVSGPQCSARRTSRSTCPTSSASVPPPRSTPEEPLTATPSSATPFAAKLPSSSVSDRLLRSHTKLQRAHSDNLGARHFNVDTAFITLTRPRYKFRRTRSAPTESNVAGARQRHRRRDQEHDASGSGPPSQPVSHRVPNSVSRSLVNSGDSLQVFGHKQLCEDVARGDADVSVSR</sequence>
<dbReference type="AlphaFoldDB" id="A0A5M3MA08"/>